<keyword evidence="5" id="KW-1015">Disulfide bond</keyword>
<dbReference type="CDD" id="cd00054">
    <property type="entry name" value="EGF_CA"/>
    <property type="match status" value="10"/>
</dbReference>
<comment type="similarity">
    <text evidence="1">Belongs to the EGF domain peptide family.</text>
</comment>
<dbReference type="OrthoDB" id="10045365at2759"/>
<feature type="domain" description="EGF-like" evidence="8">
    <location>
        <begin position="495"/>
        <end position="534"/>
    </location>
</feature>
<name>A0A913XP87_EXADI</name>
<protein>
    <submittedName>
        <fullName evidence="9">Uncharacterized protein</fullName>
    </submittedName>
</protein>
<dbReference type="InterPro" id="IPR009030">
    <property type="entry name" value="Growth_fac_rcpt_cys_sf"/>
</dbReference>
<feature type="domain" description="EGF-like" evidence="8">
    <location>
        <begin position="581"/>
        <end position="615"/>
    </location>
</feature>
<dbReference type="PROSITE" id="PS50026">
    <property type="entry name" value="EGF_3"/>
    <property type="match status" value="11"/>
</dbReference>
<feature type="domain" description="F5/8 type C" evidence="7">
    <location>
        <begin position="100"/>
        <end position="253"/>
    </location>
</feature>
<dbReference type="Pfam" id="PF07645">
    <property type="entry name" value="EGF_CA"/>
    <property type="match status" value="8"/>
</dbReference>
<dbReference type="PROSITE" id="PS50022">
    <property type="entry name" value="FA58C_3"/>
    <property type="match status" value="1"/>
</dbReference>
<evidence type="ECO:0000313" key="9">
    <source>
        <dbReference type="EnsemblMetazoa" id="XP_020907177.1"/>
    </source>
</evidence>
<dbReference type="GO" id="GO:0005509">
    <property type="term" value="F:calcium ion binding"/>
    <property type="evidence" value="ECO:0007669"/>
    <property type="project" value="InterPro"/>
</dbReference>
<dbReference type="SMART" id="SM00179">
    <property type="entry name" value="EGF_CA"/>
    <property type="match status" value="10"/>
</dbReference>
<dbReference type="SUPFAM" id="SSF49785">
    <property type="entry name" value="Galactose-binding domain-like"/>
    <property type="match status" value="1"/>
</dbReference>
<dbReference type="SMART" id="SM00181">
    <property type="entry name" value="EGF"/>
    <property type="match status" value="12"/>
</dbReference>
<dbReference type="InterPro" id="IPR000152">
    <property type="entry name" value="EGF-type_Asp/Asn_hydroxyl_site"/>
</dbReference>
<accession>A0A913XP87</accession>
<evidence type="ECO:0000256" key="5">
    <source>
        <dbReference type="ARBA" id="ARBA00023157"/>
    </source>
</evidence>
<dbReference type="InterPro" id="IPR008979">
    <property type="entry name" value="Galactose-bd-like_sf"/>
</dbReference>
<feature type="domain" description="EGF-like" evidence="8">
    <location>
        <begin position="453"/>
        <end position="494"/>
    </location>
</feature>
<comment type="caution">
    <text evidence="6">Lacks conserved residue(s) required for the propagation of feature annotation.</text>
</comment>
<dbReference type="Proteomes" id="UP000887567">
    <property type="component" value="Unplaced"/>
</dbReference>
<feature type="domain" description="EGF-like" evidence="8">
    <location>
        <begin position="326"/>
        <end position="363"/>
    </location>
</feature>
<evidence type="ECO:0000256" key="6">
    <source>
        <dbReference type="PROSITE-ProRule" id="PRU00076"/>
    </source>
</evidence>
<dbReference type="PROSITE" id="PS00010">
    <property type="entry name" value="ASX_HYDROXYL"/>
    <property type="match status" value="10"/>
</dbReference>
<dbReference type="Gene3D" id="2.10.25.10">
    <property type="entry name" value="Laminin"/>
    <property type="match status" value="11"/>
</dbReference>
<dbReference type="SMART" id="SM00231">
    <property type="entry name" value="FA58C"/>
    <property type="match status" value="1"/>
</dbReference>
<dbReference type="InterPro" id="IPR024731">
    <property type="entry name" value="NELL2-like_EGF"/>
</dbReference>
<evidence type="ECO:0000256" key="2">
    <source>
        <dbReference type="ARBA" id="ARBA00022536"/>
    </source>
</evidence>
<dbReference type="FunFam" id="2.10.25.10:FF:000139">
    <property type="entry name" value="Fibulin-1"/>
    <property type="match status" value="1"/>
</dbReference>
<dbReference type="InterPro" id="IPR001881">
    <property type="entry name" value="EGF-like_Ca-bd_dom"/>
</dbReference>
<dbReference type="Gene3D" id="2.60.120.260">
    <property type="entry name" value="Galactose-binding domain-like"/>
    <property type="match status" value="1"/>
</dbReference>
<keyword evidence="4" id="KW-0677">Repeat</keyword>
<dbReference type="InterPro" id="IPR000421">
    <property type="entry name" value="FA58C"/>
</dbReference>
<dbReference type="Pfam" id="PF00754">
    <property type="entry name" value="F5_F8_type_C"/>
    <property type="match status" value="1"/>
</dbReference>
<dbReference type="InterPro" id="IPR049883">
    <property type="entry name" value="NOTCH1_EGF-like"/>
</dbReference>
<feature type="domain" description="EGF-like" evidence="8">
    <location>
        <begin position="708"/>
        <end position="748"/>
    </location>
</feature>
<dbReference type="OMA" id="ANCIDIN"/>
<feature type="domain" description="EGF-like" evidence="8">
    <location>
        <begin position="409"/>
        <end position="452"/>
    </location>
</feature>
<feature type="domain" description="EGF-like" evidence="8">
    <location>
        <begin position="274"/>
        <end position="317"/>
    </location>
</feature>
<organism evidence="9 10">
    <name type="scientific">Exaiptasia diaphana</name>
    <name type="common">Tropical sea anemone</name>
    <name type="synonym">Aiptasia pulchella</name>
    <dbReference type="NCBI Taxonomy" id="2652724"/>
    <lineage>
        <taxon>Eukaryota</taxon>
        <taxon>Metazoa</taxon>
        <taxon>Cnidaria</taxon>
        <taxon>Anthozoa</taxon>
        <taxon>Hexacorallia</taxon>
        <taxon>Actiniaria</taxon>
        <taxon>Aiptasiidae</taxon>
        <taxon>Exaiptasia</taxon>
    </lineage>
</organism>
<dbReference type="Pfam" id="PF12947">
    <property type="entry name" value="EGF_3"/>
    <property type="match status" value="2"/>
</dbReference>
<evidence type="ECO:0000256" key="4">
    <source>
        <dbReference type="ARBA" id="ARBA00022737"/>
    </source>
</evidence>
<dbReference type="PROSITE" id="PS01187">
    <property type="entry name" value="EGF_CA"/>
    <property type="match status" value="3"/>
</dbReference>
<sequence length="844" mass="93486">MSMDYIARRGRNSYVVYERAIFKRQTGETTHAIPRGMRRPLPYPRRNIIIDLPPLKSKVKPGDNVLAELGQNYFASEIYSDVKIVRIKNDKYYVKPVCDMQSPPVGIYDDYVHFRVSDSSFKASSVHPGHNYAARYGRLYKDNDGYAWCPNYHDFNVPWLSIDLEEYYFICSVKTSGLNRDKYTLTYTMSVSTDSRTWEDVKENGQKKVFKRHASPDVHHQYIGMIDKPYRYVKFFPTSFKTWPCLNVEIHGHGEIQTSGPFPMSFPLKALRLKGSVCNLQTKCLNTPNGECSSEGYVPGTYTCRCKSGFQGPQQFDPGNKANCIDINECLKDPCGKHTVSCTNNPGSYRCNCKTGYKNENKDLTKCRDVDECIEQTPCSPNARCSNTDGSYTCECNTGYYGDGFTCTDIDECNPIDGVGGCQSHYADCVNTPGSYTCTCWKGYTGDGDICTDVNECALDQDPCESINGKCINNVGSYFCQCNAGFTLVEGKCQDVDECKSPDLNDCNQLASCENIPGSYSCECKSGFTGKGYDAFGCSDIDECKDKNICGSNSKCSNTKGSFHCTCEQGFASVNNKNCVDIDECKNTSACNFHATCQNLLGSYKCTCSDGFTGDGQPIPNGCSALAWCEWKGKAICDQEFRKCDNSLKKCTECLPGFKDVDSTCKDIDECSGTPCGEGGACTNSPGSYTCKCKKGFHFDKKHKLCKDINECSRSKRVCHDDAVCKNSPGSFDCNCKQGFDGDGFYCADINECYTGAYKCPAHSVCYNLLGSYKCVCKKGYHTTGSKCHKGGAVDTNAKKTEPGKLASVYSKVAFWNGSSHGFTPNIFTFATMFAVLVVFREQL</sequence>
<evidence type="ECO:0000256" key="1">
    <source>
        <dbReference type="ARBA" id="ARBA00006373"/>
    </source>
</evidence>
<keyword evidence="2 6" id="KW-0245">EGF-like domain</keyword>
<keyword evidence="3" id="KW-0732">Signal</keyword>
<dbReference type="InterPro" id="IPR018097">
    <property type="entry name" value="EGF_Ca-bd_CS"/>
</dbReference>
<dbReference type="RefSeq" id="XP_020907177.1">
    <property type="nucleotide sequence ID" value="XM_021051518.2"/>
</dbReference>
<dbReference type="FunFam" id="2.10.25.10:FF:000038">
    <property type="entry name" value="Fibrillin 2"/>
    <property type="match status" value="8"/>
</dbReference>
<dbReference type="SUPFAM" id="SSF57196">
    <property type="entry name" value="EGF/Laminin"/>
    <property type="match status" value="1"/>
</dbReference>
<dbReference type="PANTHER" id="PTHR24039">
    <property type="entry name" value="FIBRILLIN-RELATED"/>
    <property type="match status" value="1"/>
</dbReference>
<dbReference type="PANTHER" id="PTHR24039:SF58">
    <property type="entry name" value="EGF-LIKE DOMAIN-CONTAINING PROTEIN"/>
    <property type="match status" value="1"/>
</dbReference>
<reference evidence="9" key="1">
    <citation type="submission" date="2022-11" db="UniProtKB">
        <authorList>
            <consortium name="EnsemblMetazoa"/>
        </authorList>
    </citation>
    <scope>IDENTIFICATION</scope>
</reference>
<feature type="domain" description="EGF-like" evidence="8">
    <location>
        <begin position="667"/>
        <end position="707"/>
    </location>
</feature>
<keyword evidence="10" id="KW-1185">Reference proteome</keyword>
<evidence type="ECO:0000313" key="10">
    <source>
        <dbReference type="Proteomes" id="UP000887567"/>
    </source>
</evidence>
<dbReference type="GeneID" id="110245258"/>
<feature type="domain" description="EGF-like" evidence="8">
    <location>
        <begin position="369"/>
        <end position="406"/>
    </location>
</feature>
<feature type="domain" description="EGF-like" evidence="8">
    <location>
        <begin position="540"/>
        <end position="580"/>
    </location>
</feature>
<evidence type="ECO:0000259" key="7">
    <source>
        <dbReference type="PROSITE" id="PS50022"/>
    </source>
</evidence>
<dbReference type="KEGG" id="epa:110245258"/>
<evidence type="ECO:0000256" key="3">
    <source>
        <dbReference type="ARBA" id="ARBA00022729"/>
    </source>
</evidence>
<dbReference type="InterPro" id="IPR000742">
    <property type="entry name" value="EGF"/>
</dbReference>
<evidence type="ECO:0000259" key="8">
    <source>
        <dbReference type="PROSITE" id="PS50026"/>
    </source>
</evidence>
<dbReference type="SUPFAM" id="SSF57184">
    <property type="entry name" value="Growth factor receptor domain"/>
    <property type="match status" value="4"/>
</dbReference>
<feature type="domain" description="EGF-like" evidence="8">
    <location>
        <begin position="749"/>
        <end position="789"/>
    </location>
</feature>
<dbReference type="PROSITE" id="PS01186">
    <property type="entry name" value="EGF_2"/>
    <property type="match status" value="6"/>
</dbReference>
<dbReference type="EnsemblMetazoa" id="XM_021051518.2">
    <property type="protein sequence ID" value="XP_020907177.1"/>
    <property type="gene ID" value="LOC110245258"/>
</dbReference>
<proteinExistence type="inferred from homology"/>
<dbReference type="AlphaFoldDB" id="A0A913XP87"/>